<dbReference type="Proteomes" id="UP000275408">
    <property type="component" value="Unassembled WGS sequence"/>
</dbReference>
<evidence type="ECO:0000313" key="1">
    <source>
        <dbReference type="EMBL" id="RMX37428.1"/>
    </source>
</evidence>
<protein>
    <submittedName>
        <fullName evidence="1">Uncharacterized protein</fullName>
    </submittedName>
</protein>
<evidence type="ECO:0000313" key="2">
    <source>
        <dbReference type="Proteomes" id="UP000275408"/>
    </source>
</evidence>
<accession>A0A3M6T811</accession>
<keyword evidence="2" id="KW-1185">Reference proteome</keyword>
<proteinExistence type="predicted"/>
<comment type="caution">
    <text evidence="1">The sequence shown here is derived from an EMBL/GenBank/DDBJ whole genome shotgun (WGS) entry which is preliminary data.</text>
</comment>
<dbReference type="STRING" id="46731.A0A3M6T811"/>
<dbReference type="EMBL" id="RCHS01004134">
    <property type="protein sequence ID" value="RMX37428.1"/>
    <property type="molecule type" value="Genomic_DNA"/>
</dbReference>
<dbReference type="AlphaFoldDB" id="A0A3M6T811"/>
<reference evidence="1 2" key="1">
    <citation type="journal article" date="2018" name="Sci. Rep.">
        <title>Comparative analysis of the Pocillopora damicornis genome highlights role of immune system in coral evolution.</title>
        <authorList>
            <person name="Cunning R."/>
            <person name="Bay R.A."/>
            <person name="Gillette P."/>
            <person name="Baker A.C."/>
            <person name="Traylor-Knowles N."/>
        </authorList>
    </citation>
    <scope>NUCLEOTIDE SEQUENCE [LARGE SCALE GENOMIC DNA]</scope>
    <source>
        <strain evidence="1">RSMAS</strain>
        <tissue evidence="1">Whole animal</tissue>
    </source>
</reference>
<organism evidence="1 2">
    <name type="scientific">Pocillopora damicornis</name>
    <name type="common">Cauliflower coral</name>
    <name type="synonym">Millepora damicornis</name>
    <dbReference type="NCBI Taxonomy" id="46731"/>
    <lineage>
        <taxon>Eukaryota</taxon>
        <taxon>Metazoa</taxon>
        <taxon>Cnidaria</taxon>
        <taxon>Anthozoa</taxon>
        <taxon>Hexacorallia</taxon>
        <taxon>Scleractinia</taxon>
        <taxon>Astrocoeniina</taxon>
        <taxon>Pocilloporidae</taxon>
        <taxon>Pocillopora</taxon>
    </lineage>
</organism>
<gene>
    <name evidence="1" type="ORF">pdam_00025584</name>
</gene>
<name>A0A3M6T811_POCDA</name>
<sequence length="296" mass="33651">MRYSISNYSVMCVYCVFGKQEKVSQQEGSFVSTEGLSYTSASRPPHDAVITGDNFVHISSGNQKDICSYLSSQMNKTVERSRNILQAIVDVIVLCGKQNFALRGRREKNSNVLIFFQLRPKTDPVLAGLLNSNESRAIAKYTPLDVQNELIELCGDYIFTRLQQCPLFCSLGRLSYRFWDKGADLNMCTIRAQKGRIKQGRGERGLSMQSDRWPLRSLLIRTPESEKRWIGVQSYELCVRQDGRVGLILYTPSVLRSQSSFYMQLSMSFPTQLPCQLCCKTIAYISSKQPKKRELG</sequence>